<evidence type="ECO:0000256" key="1">
    <source>
        <dbReference type="ARBA" id="ARBA00022741"/>
    </source>
</evidence>
<dbReference type="RefSeq" id="WP_205295712.1">
    <property type="nucleotide sequence ID" value="NZ_CP070371.1"/>
</dbReference>
<evidence type="ECO:0000259" key="3">
    <source>
        <dbReference type="Pfam" id="PF24729"/>
    </source>
</evidence>
<dbReference type="Proteomes" id="UP000663629">
    <property type="component" value="Chromosome 2"/>
</dbReference>
<accession>A0ABX7JQ30</accession>
<proteinExistence type="predicted"/>
<sequence>MQTKGQYRVGSTFNPSASGTVDQIKAKAAELIDMIEDIGVPPASSDGEQQRSAEICRLKALAQTEIESAAMWAVKAATKPEKG</sequence>
<evidence type="ECO:0000313" key="4">
    <source>
        <dbReference type="EMBL" id="QRZ14742.1"/>
    </source>
</evidence>
<gene>
    <name evidence="4" type="ORF">JWJ88_17405</name>
</gene>
<feature type="region of interest" description="Disordered" evidence="2">
    <location>
        <begin position="1"/>
        <end position="20"/>
    </location>
</feature>
<name>A0ABX7JQ30_9RHOB</name>
<evidence type="ECO:0000256" key="2">
    <source>
        <dbReference type="SAM" id="MobiDB-lite"/>
    </source>
</evidence>
<reference evidence="4 5" key="1">
    <citation type="submission" date="2021-02" db="EMBL/GenBank/DDBJ databases">
        <title>Paracoccus methylovroum sp.nov., a new methanol and methylamine utilizing methylotrophic denitrifer.</title>
        <authorList>
            <person name="Timsy T."/>
            <person name="Behrendt U."/>
            <person name="Ulrich A."/>
            <person name="Spanner T."/>
            <person name="Foesel B.U."/>
            <person name="Horn M.A."/>
            <person name="Kolb S."/>
        </authorList>
    </citation>
    <scope>NUCLEOTIDE SEQUENCE [LARGE SCALE GENOMIC DNA]</scope>
    <source>
        <strain evidence="4 5">H4-D09</strain>
    </source>
</reference>
<feature type="domain" description="Acb2/Tad1 hairpin" evidence="3">
    <location>
        <begin position="9"/>
        <end position="78"/>
    </location>
</feature>
<keyword evidence="5" id="KW-1185">Reference proteome</keyword>
<evidence type="ECO:0000313" key="5">
    <source>
        <dbReference type="Proteomes" id="UP000663629"/>
    </source>
</evidence>
<dbReference type="EMBL" id="CP070371">
    <property type="protein sequence ID" value="QRZ14742.1"/>
    <property type="molecule type" value="Genomic_DNA"/>
</dbReference>
<keyword evidence="1" id="KW-0547">Nucleotide-binding</keyword>
<protein>
    <recommendedName>
        <fullName evidence="3">Acb2/Tad1 hairpin domain-containing protein</fullName>
    </recommendedName>
</protein>
<dbReference type="Pfam" id="PF24729">
    <property type="entry name" value="Acb2_Tad1_hairpin"/>
    <property type="match status" value="1"/>
</dbReference>
<organism evidence="4 5">
    <name type="scientific">Paracoccus methylovorus</name>
    <dbReference type="NCBI Taxonomy" id="2812658"/>
    <lineage>
        <taxon>Bacteria</taxon>
        <taxon>Pseudomonadati</taxon>
        <taxon>Pseudomonadota</taxon>
        <taxon>Alphaproteobacteria</taxon>
        <taxon>Rhodobacterales</taxon>
        <taxon>Paracoccaceae</taxon>
        <taxon>Paracoccus</taxon>
    </lineage>
</organism>
<dbReference type="InterPro" id="IPR056098">
    <property type="entry name" value="Acb2/Tad1_hairpin"/>
</dbReference>